<name>A0A2H0R8Z7_UNCKA</name>
<keyword evidence="1" id="KW-0227">DNA damage</keyword>
<reference evidence="5 6" key="1">
    <citation type="submission" date="2017-09" db="EMBL/GenBank/DDBJ databases">
        <title>Depth-based differentiation of microbial function through sediment-hosted aquifers and enrichment of novel symbionts in the deep terrestrial subsurface.</title>
        <authorList>
            <person name="Probst A.J."/>
            <person name="Ladd B."/>
            <person name="Jarett J.K."/>
            <person name="Geller-Mcgrath D.E."/>
            <person name="Sieber C.M."/>
            <person name="Emerson J.B."/>
            <person name="Anantharaman K."/>
            <person name="Thomas B.C."/>
            <person name="Malmstrom R."/>
            <person name="Stieglmeier M."/>
            <person name="Klingl A."/>
            <person name="Woyke T."/>
            <person name="Ryan C.M."/>
            <person name="Banfield J.F."/>
        </authorList>
    </citation>
    <scope>NUCLEOTIDE SEQUENCE [LARGE SCALE GENOMIC DNA]</scope>
    <source>
        <strain evidence="5">CG10_big_fil_rev_8_21_14_0_10_32_10</strain>
    </source>
</reference>
<evidence type="ECO:0000256" key="1">
    <source>
        <dbReference type="ARBA" id="ARBA00022763"/>
    </source>
</evidence>
<keyword evidence="3" id="KW-0234">DNA repair</keyword>
<protein>
    <submittedName>
        <fullName evidence="5">DNA repair protein RecO</fullName>
    </submittedName>
</protein>
<gene>
    <name evidence="5" type="primary">recO</name>
    <name evidence="5" type="ORF">COV24_05090</name>
</gene>
<dbReference type="InterPro" id="IPR022572">
    <property type="entry name" value="DNA_rep/recomb_RecO_N"/>
</dbReference>
<evidence type="ECO:0000256" key="2">
    <source>
        <dbReference type="ARBA" id="ARBA00023172"/>
    </source>
</evidence>
<dbReference type="AlphaFoldDB" id="A0A2H0R8Z7"/>
<dbReference type="Gene3D" id="2.40.50.140">
    <property type="entry name" value="Nucleic acid-binding proteins"/>
    <property type="match status" value="1"/>
</dbReference>
<dbReference type="GO" id="GO:0006302">
    <property type="term" value="P:double-strand break repair"/>
    <property type="evidence" value="ECO:0007669"/>
    <property type="project" value="TreeGrafter"/>
</dbReference>
<dbReference type="GO" id="GO:0006310">
    <property type="term" value="P:DNA recombination"/>
    <property type="evidence" value="ECO:0007669"/>
    <property type="project" value="UniProtKB-KW"/>
</dbReference>
<dbReference type="PANTHER" id="PTHR33991">
    <property type="entry name" value="DNA REPAIR PROTEIN RECO"/>
    <property type="match status" value="1"/>
</dbReference>
<keyword evidence="2" id="KW-0233">DNA recombination</keyword>
<dbReference type="InterPro" id="IPR003717">
    <property type="entry name" value="RecO"/>
</dbReference>
<evidence type="ECO:0000313" key="5">
    <source>
        <dbReference type="EMBL" id="PIR42999.1"/>
    </source>
</evidence>
<evidence type="ECO:0000259" key="4">
    <source>
        <dbReference type="Pfam" id="PF11967"/>
    </source>
</evidence>
<dbReference type="SUPFAM" id="SSF50249">
    <property type="entry name" value="Nucleic acid-binding proteins"/>
    <property type="match status" value="1"/>
</dbReference>
<dbReference type="InterPro" id="IPR012340">
    <property type="entry name" value="NA-bd_OB-fold"/>
</dbReference>
<feature type="domain" description="DNA replication/recombination mediator RecO N-terminal" evidence="4">
    <location>
        <begin position="9"/>
        <end position="84"/>
    </location>
</feature>
<organism evidence="5 6">
    <name type="scientific">candidate division WWE3 bacterium CG10_big_fil_rev_8_21_14_0_10_32_10</name>
    <dbReference type="NCBI Taxonomy" id="1975090"/>
    <lineage>
        <taxon>Bacteria</taxon>
        <taxon>Katanobacteria</taxon>
    </lineage>
</organism>
<evidence type="ECO:0000256" key="3">
    <source>
        <dbReference type="ARBA" id="ARBA00023204"/>
    </source>
</evidence>
<dbReference type="PANTHER" id="PTHR33991:SF1">
    <property type="entry name" value="DNA REPAIR PROTEIN RECO"/>
    <property type="match status" value="1"/>
</dbReference>
<dbReference type="EMBL" id="PCXU01000044">
    <property type="protein sequence ID" value="PIR42999.1"/>
    <property type="molecule type" value="Genomic_DNA"/>
</dbReference>
<evidence type="ECO:0000313" key="6">
    <source>
        <dbReference type="Proteomes" id="UP000230214"/>
    </source>
</evidence>
<dbReference type="NCBIfam" id="TIGR00613">
    <property type="entry name" value="reco"/>
    <property type="match status" value="1"/>
</dbReference>
<accession>A0A2H0R8Z7</accession>
<sequence length="204" mass="23882">MSSDSNRYLKTEAIILNSYNFSDSDRLYNVFSKEYGKIVCIGKGVRKLKSRRGSLLDTLNLVNLNLYKKNSFYYISDLNLVNNFNLLKNNLTLSSWAFYIMESVSLFSVEEDYSFDVFENTKKVLNQLSKKPSKRIVYAFLKELIVYQGFWDPSYYIKFPYLKDIQSKKEVSTENQKSIDLFFSTKIEEITEKKLNSVLLISSL</sequence>
<comment type="caution">
    <text evidence="5">The sequence shown here is derived from an EMBL/GenBank/DDBJ whole genome shotgun (WGS) entry which is preliminary data.</text>
</comment>
<dbReference type="Pfam" id="PF11967">
    <property type="entry name" value="RecO_N"/>
    <property type="match status" value="1"/>
</dbReference>
<proteinExistence type="predicted"/>
<dbReference type="Proteomes" id="UP000230214">
    <property type="component" value="Unassembled WGS sequence"/>
</dbReference>
<dbReference type="GO" id="GO:0043590">
    <property type="term" value="C:bacterial nucleoid"/>
    <property type="evidence" value="ECO:0007669"/>
    <property type="project" value="TreeGrafter"/>
</dbReference>